<reference evidence="1" key="1">
    <citation type="journal article" date="2020" name="Cell">
        <title>Large-Scale Comparative Analyses of Tick Genomes Elucidate Their Genetic Diversity and Vector Capacities.</title>
        <authorList>
            <consortium name="Tick Genome and Microbiome Consortium (TIGMIC)"/>
            <person name="Jia N."/>
            <person name="Wang J."/>
            <person name="Shi W."/>
            <person name="Du L."/>
            <person name="Sun Y."/>
            <person name="Zhan W."/>
            <person name="Jiang J.F."/>
            <person name="Wang Q."/>
            <person name="Zhang B."/>
            <person name="Ji P."/>
            <person name="Bell-Sakyi L."/>
            <person name="Cui X.M."/>
            <person name="Yuan T.T."/>
            <person name="Jiang B.G."/>
            <person name="Yang W.F."/>
            <person name="Lam T.T."/>
            <person name="Chang Q.C."/>
            <person name="Ding S.J."/>
            <person name="Wang X.J."/>
            <person name="Zhu J.G."/>
            <person name="Ruan X.D."/>
            <person name="Zhao L."/>
            <person name="Wei J.T."/>
            <person name="Ye R.Z."/>
            <person name="Que T.C."/>
            <person name="Du C.H."/>
            <person name="Zhou Y.H."/>
            <person name="Cheng J.X."/>
            <person name="Dai P.F."/>
            <person name="Guo W.B."/>
            <person name="Han X.H."/>
            <person name="Huang E.J."/>
            <person name="Li L.F."/>
            <person name="Wei W."/>
            <person name="Gao Y.C."/>
            <person name="Liu J.Z."/>
            <person name="Shao H.Z."/>
            <person name="Wang X."/>
            <person name="Wang C.C."/>
            <person name="Yang T.C."/>
            <person name="Huo Q.B."/>
            <person name="Li W."/>
            <person name="Chen H.Y."/>
            <person name="Chen S.E."/>
            <person name="Zhou L.G."/>
            <person name="Ni X.B."/>
            <person name="Tian J.H."/>
            <person name="Sheng Y."/>
            <person name="Liu T."/>
            <person name="Pan Y.S."/>
            <person name="Xia L.Y."/>
            <person name="Li J."/>
            <person name="Zhao F."/>
            <person name="Cao W.C."/>
        </authorList>
    </citation>
    <scope>NUCLEOTIDE SEQUENCE</scope>
    <source>
        <strain evidence="1">Rmic-2018</strain>
    </source>
</reference>
<evidence type="ECO:0000313" key="1">
    <source>
        <dbReference type="EMBL" id="KAH8031611.1"/>
    </source>
</evidence>
<dbReference type="VEuPathDB" id="VectorBase:LOC119164684"/>
<dbReference type="AlphaFoldDB" id="A0A9J6EAQ6"/>
<sequence length="386" mass="43306">MRDTQHALLSPTTCRYFGTGVLLGLTLSSCDLEETFATAAAAALVRDSRLRTLDVQHNPIPFSKYAAMIDTLKVNETIETLAFTVAGMPASNLTAKFFQAIHESNAASRLKISWVDPRGSDFAKGVDNCRTSLLLTSLSRRPLREVGPLLDTVKKSSNNFAATISDLKLSVDISEQDGLSLIRSLERNRSVRVLELSNFLFRKRAIRALGQLVQHNQCINELTISIQRGKHEWNQMKSVCRELKEAVLSNRALTVLNVEVANFNLANDFTIKDTLRRNMMYVNEASYFVKGSNDRGHATAFEALKKSYSLKKVVQWSFNLKAEQAMKKIEDAHRRYAANYFTLTGVVKDRVRCEPDPDGLATLEEFRVNVLAHLCNFLSINDVLPD</sequence>
<dbReference type="InterPro" id="IPR032675">
    <property type="entry name" value="LRR_dom_sf"/>
</dbReference>
<proteinExistence type="predicted"/>
<dbReference type="PROSITE" id="PS51257">
    <property type="entry name" value="PROKAR_LIPOPROTEIN"/>
    <property type="match status" value="1"/>
</dbReference>
<organism evidence="1 2">
    <name type="scientific">Rhipicephalus microplus</name>
    <name type="common">Cattle tick</name>
    <name type="synonym">Boophilus microplus</name>
    <dbReference type="NCBI Taxonomy" id="6941"/>
    <lineage>
        <taxon>Eukaryota</taxon>
        <taxon>Metazoa</taxon>
        <taxon>Ecdysozoa</taxon>
        <taxon>Arthropoda</taxon>
        <taxon>Chelicerata</taxon>
        <taxon>Arachnida</taxon>
        <taxon>Acari</taxon>
        <taxon>Parasitiformes</taxon>
        <taxon>Ixodida</taxon>
        <taxon>Ixodoidea</taxon>
        <taxon>Ixodidae</taxon>
        <taxon>Rhipicephalinae</taxon>
        <taxon>Rhipicephalus</taxon>
        <taxon>Boophilus</taxon>
    </lineage>
</organism>
<name>A0A9J6EAQ6_RHIMP</name>
<evidence type="ECO:0000313" key="2">
    <source>
        <dbReference type="Proteomes" id="UP000821866"/>
    </source>
</evidence>
<dbReference type="Gene3D" id="3.80.10.10">
    <property type="entry name" value="Ribonuclease Inhibitor"/>
    <property type="match status" value="2"/>
</dbReference>
<dbReference type="SUPFAM" id="SSF52047">
    <property type="entry name" value="RNI-like"/>
    <property type="match status" value="1"/>
</dbReference>
<dbReference type="EMBL" id="JABSTU010000005">
    <property type="protein sequence ID" value="KAH8031611.1"/>
    <property type="molecule type" value="Genomic_DNA"/>
</dbReference>
<accession>A0A9J6EAQ6</accession>
<protein>
    <recommendedName>
        <fullName evidence="3">Ran gtpase-activating protein</fullName>
    </recommendedName>
</protein>
<keyword evidence="2" id="KW-1185">Reference proteome</keyword>
<evidence type="ECO:0008006" key="3">
    <source>
        <dbReference type="Google" id="ProtNLM"/>
    </source>
</evidence>
<reference evidence="1" key="2">
    <citation type="submission" date="2021-09" db="EMBL/GenBank/DDBJ databases">
        <authorList>
            <person name="Jia N."/>
            <person name="Wang J."/>
            <person name="Shi W."/>
            <person name="Du L."/>
            <person name="Sun Y."/>
            <person name="Zhan W."/>
            <person name="Jiang J."/>
            <person name="Wang Q."/>
            <person name="Zhang B."/>
            <person name="Ji P."/>
            <person name="Sakyi L.B."/>
            <person name="Cui X."/>
            <person name="Yuan T."/>
            <person name="Jiang B."/>
            <person name="Yang W."/>
            <person name="Lam T.T.-Y."/>
            <person name="Chang Q."/>
            <person name="Ding S."/>
            <person name="Wang X."/>
            <person name="Zhu J."/>
            <person name="Ruan X."/>
            <person name="Zhao L."/>
            <person name="Wei J."/>
            <person name="Que T."/>
            <person name="Du C."/>
            <person name="Cheng J."/>
            <person name="Dai P."/>
            <person name="Han X."/>
            <person name="Huang E."/>
            <person name="Gao Y."/>
            <person name="Liu J."/>
            <person name="Shao H."/>
            <person name="Ye R."/>
            <person name="Li L."/>
            <person name="Wei W."/>
            <person name="Wang X."/>
            <person name="Wang C."/>
            <person name="Huo Q."/>
            <person name="Li W."/>
            <person name="Guo W."/>
            <person name="Chen H."/>
            <person name="Chen S."/>
            <person name="Zhou L."/>
            <person name="Zhou L."/>
            <person name="Ni X."/>
            <person name="Tian J."/>
            <person name="Zhou Y."/>
            <person name="Sheng Y."/>
            <person name="Liu T."/>
            <person name="Pan Y."/>
            <person name="Xia L."/>
            <person name="Li J."/>
            <person name="Zhao F."/>
            <person name="Cao W."/>
        </authorList>
    </citation>
    <scope>NUCLEOTIDE SEQUENCE</scope>
    <source>
        <strain evidence="1">Rmic-2018</strain>
        <tissue evidence="1">Larvae</tissue>
    </source>
</reference>
<dbReference type="Proteomes" id="UP000821866">
    <property type="component" value="Chromosome 3"/>
</dbReference>
<comment type="caution">
    <text evidence="1">The sequence shown here is derived from an EMBL/GenBank/DDBJ whole genome shotgun (WGS) entry which is preliminary data.</text>
</comment>
<gene>
    <name evidence="1" type="ORF">HPB51_019511</name>
</gene>